<dbReference type="Proteomes" id="UP000030653">
    <property type="component" value="Unassembled WGS sequence"/>
</dbReference>
<protein>
    <submittedName>
        <fullName evidence="2">Uncharacterized protein</fullName>
    </submittedName>
</protein>
<accession>M5FXT7</accession>
<gene>
    <name evidence="2" type="ORF">DACRYDRAFT_22500</name>
</gene>
<feature type="compositionally biased region" description="Basic and acidic residues" evidence="1">
    <location>
        <begin position="1"/>
        <end position="11"/>
    </location>
</feature>
<keyword evidence="3" id="KW-1185">Reference proteome</keyword>
<reference evidence="2 3" key="1">
    <citation type="journal article" date="2012" name="Science">
        <title>The Paleozoic origin of enzymatic lignin decomposition reconstructed from 31 fungal genomes.</title>
        <authorList>
            <person name="Floudas D."/>
            <person name="Binder M."/>
            <person name="Riley R."/>
            <person name="Barry K."/>
            <person name="Blanchette R.A."/>
            <person name="Henrissat B."/>
            <person name="Martinez A.T."/>
            <person name="Otillar R."/>
            <person name="Spatafora J.W."/>
            <person name="Yadav J.S."/>
            <person name="Aerts A."/>
            <person name="Benoit I."/>
            <person name="Boyd A."/>
            <person name="Carlson A."/>
            <person name="Copeland A."/>
            <person name="Coutinho P.M."/>
            <person name="de Vries R.P."/>
            <person name="Ferreira P."/>
            <person name="Findley K."/>
            <person name="Foster B."/>
            <person name="Gaskell J."/>
            <person name="Glotzer D."/>
            <person name="Gorecki P."/>
            <person name="Heitman J."/>
            <person name="Hesse C."/>
            <person name="Hori C."/>
            <person name="Igarashi K."/>
            <person name="Jurgens J.A."/>
            <person name="Kallen N."/>
            <person name="Kersten P."/>
            <person name="Kohler A."/>
            <person name="Kuees U."/>
            <person name="Kumar T.K.A."/>
            <person name="Kuo A."/>
            <person name="LaButti K."/>
            <person name="Larrondo L.F."/>
            <person name="Lindquist E."/>
            <person name="Ling A."/>
            <person name="Lombard V."/>
            <person name="Lucas S."/>
            <person name="Lundell T."/>
            <person name="Martin R."/>
            <person name="McLaughlin D.J."/>
            <person name="Morgenstern I."/>
            <person name="Morin E."/>
            <person name="Murat C."/>
            <person name="Nagy L.G."/>
            <person name="Nolan M."/>
            <person name="Ohm R.A."/>
            <person name="Patyshakuliyeva A."/>
            <person name="Rokas A."/>
            <person name="Ruiz-Duenas F.J."/>
            <person name="Sabat G."/>
            <person name="Salamov A."/>
            <person name="Samejima M."/>
            <person name="Schmutz J."/>
            <person name="Slot J.C."/>
            <person name="St John F."/>
            <person name="Stenlid J."/>
            <person name="Sun H."/>
            <person name="Sun S."/>
            <person name="Syed K."/>
            <person name="Tsang A."/>
            <person name="Wiebenga A."/>
            <person name="Young D."/>
            <person name="Pisabarro A."/>
            <person name="Eastwood D.C."/>
            <person name="Martin F."/>
            <person name="Cullen D."/>
            <person name="Grigoriev I.V."/>
            <person name="Hibbett D.S."/>
        </authorList>
    </citation>
    <scope>NUCLEOTIDE SEQUENCE [LARGE SCALE GENOMIC DNA]</scope>
    <source>
        <strain evidence="2 3">DJM-731 SS1</strain>
    </source>
</reference>
<sequence length="54" mass="5861">MEGHPSNKGDVGKNQNKPSLMESHHRSSQRQAQSGGPKQSTGRSSTVKDPHSKH</sequence>
<evidence type="ECO:0000313" key="2">
    <source>
        <dbReference type="EMBL" id="EJU01319.1"/>
    </source>
</evidence>
<feature type="region of interest" description="Disordered" evidence="1">
    <location>
        <begin position="1"/>
        <end position="54"/>
    </location>
</feature>
<feature type="compositionally biased region" description="Polar residues" evidence="1">
    <location>
        <begin position="36"/>
        <end position="45"/>
    </location>
</feature>
<dbReference type="AlphaFoldDB" id="M5FXT7"/>
<evidence type="ECO:0000256" key="1">
    <source>
        <dbReference type="SAM" id="MobiDB-lite"/>
    </source>
</evidence>
<dbReference type="GeneID" id="63687894"/>
<name>M5FXT7_DACPD</name>
<dbReference type="RefSeq" id="XP_040628216.1">
    <property type="nucleotide sequence ID" value="XM_040772832.1"/>
</dbReference>
<evidence type="ECO:0000313" key="3">
    <source>
        <dbReference type="Proteomes" id="UP000030653"/>
    </source>
</evidence>
<dbReference type="HOGENOM" id="CLU_3050272_0_0_1"/>
<organism evidence="2 3">
    <name type="scientific">Dacryopinax primogenitus (strain DJM 731)</name>
    <name type="common">Brown rot fungus</name>
    <dbReference type="NCBI Taxonomy" id="1858805"/>
    <lineage>
        <taxon>Eukaryota</taxon>
        <taxon>Fungi</taxon>
        <taxon>Dikarya</taxon>
        <taxon>Basidiomycota</taxon>
        <taxon>Agaricomycotina</taxon>
        <taxon>Dacrymycetes</taxon>
        <taxon>Dacrymycetales</taxon>
        <taxon>Dacrymycetaceae</taxon>
        <taxon>Dacryopinax</taxon>
    </lineage>
</organism>
<proteinExistence type="predicted"/>
<dbReference type="EMBL" id="JH795864">
    <property type="protein sequence ID" value="EJU01319.1"/>
    <property type="molecule type" value="Genomic_DNA"/>
</dbReference>